<dbReference type="AlphaFoldDB" id="A0A2G8LRI0"/>
<dbReference type="Proteomes" id="UP000230750">
    <property type="component" value="Unassembled WGS sequence"/>
</dbReference>
<accession>A0A2G8LRI0</accession>
<comment type="caution">
    <text evidence="3">The sequence shown here is derived from an EMBL/GenBank/DDBJ whole genome shotgun (WGS) entry which is preliminary data.</text>
</comment>
<feature type="chain" id="PRO_5013762169" evidence="1">
    <location>
        <begin position="16"/>
        <end position="463"/>
    </location>
</feature>
<gene>
    <name evidence="3" type="ORF">BSL78_00211</name>
</gene>
<dbReference type="Gene3D" id="2.60.220.50">
    <property type="match status" value="1"/>
</dbReference>
<proteinExistence type="predicted"/>
<keyword evidence="1" id="KW-0732">Signal</keyword>
<evidence type="ECO:0000259" key="2">
    <source>
        <dbReference type="PROSITE" id="PS51212"/>
    </source>
</evidence>
<feature type="domain" description="WSC" evidence="2">
    <location>
        <begin position="105"/>
        <end position="192"/>
    </location>
</feature>
<dbReference type="PANTHER" id="PTHR45692:SF1">
    <property type="entry name" value="G-PROTEIN COUPLED RECEPTORS FAMILY 2 PROFILE 2 DOMAIN-CONTAINING PROTEIN"/>
    <property type="match status" value="1"/>
</dbReference>
<dbReference type="EMBL" id="MRZV01000004">
    <property type="protein sequence ID" value="PIK62877.1"/>
    <property type="molecule type" value="Genomic_DNA"/>
</dbReference>
<dbReference type="PROSITE" id="PS51212">
    <property type="entry name" value="WSC"/>
    <property type="match status" value="2"/>
</dbReference>
<evidence type="ECO:0000313" key="4">
    <source>
        <dbReference type="Proteomes" id="UP000230750"/>
    </source>
</evidence>
<reference evidence="3 4" key="1">
    <citation type="journal article" date="2017" name="PLoS Biol.">
        <title>The sea cucumber genome provides insights into morphological evolution and visceral regeneration.</title>
        <authorList>
            <person name="Zhang X."/>
            <person name="Sun L."/>
            <person name="Yuan J."/>
            <person name="Sun Y."/>
            <person name="Gao Y."/>
            <person name="Zhang L."/>
            <person name="Li S."/>
            <person name="Dai H."/>
            <person name="Hamel J.F."/>
            <person name="Liu C."/>
            <person name="Yu Y."/>
            <person name="Liu S."/>
            <person name="Lin W."/>
            <person name="Guo K."/>
            <person name="Jin S."/>
            <person name="Xu P."/>
            <person name="Storey K.B."/>
            <person name="Huan P."/>
            <person name="Zhang T."/>
            <person name="Zhou Y."/>
            <person name="Zhang J."/>
            <person name="Lin C."/>
            <person name="Li X."/>
            <person name="Xing L."/>
            <person name="Huo D."/>
            <person name="Sun M."/>
            <person name="Wang L."/>
            <person name="Mercier A."/>
            <person name="Li F."/>
            <person name="Yang H."/>
            <person name="Xiang J."/>
        </authorList>
    </citation>
    <scope>NUCLEOTIDE SEQUENCE [LARGE SCALE GENOMIC DNA]</scope>
    <source>
        <strain evidence="3">Shaxun</strain>
        <tissue evidence="3">Muscle</tissue>
    </source>
</reference>
<dbReference type="PANTHER" id="PTHR45692">
    <property type="entry name" value="G_PROTEIN_RECEP_F2_4 DOMAIN-CONTAINING PROTEIN"/>
    <property type="match status" value="1"/>
</dbReference>
<organism evidence="3 4">
    <name type="scientific">Stichopus japonicus</name>
    <name type="common">Sea cucumber</name>
    <dbReference type="NCBI Taxonomy" id="307972"/>
    <lineage>
        <taxon>Eukaryota</taxon>
        <taxon>Metazoa</taxon>
        <taxon>Echinodermata</taxon>
        <taxon>Eleutherozoa</taxon>
        <taxon>Echinozoa</taxon>
        <taxon>Holothuroidea</taxon>
        <taxon>Aspidochirotacea</taxon>
        <taxon>Aspidochirotida</taxon>
        <taxon>Stichopodidae</taxon>
        <taxon>Apostichopus</taxon>
    </lineage>
</organism>
<evidence type="ECO:0000313" key="3">
    <source>
        <dbReference type="EMBL" id="PIK62877.1"/>
    </source>
</evidence>
<dbReference type="InterPro" id="IPR046338">
    <property type="entry name" value="GAIN_dom_sf"/>
</dbReference>
<dbReference type="SMART" id="SM00321">
    <property type="entry name" value="WSC"/>
    <property type="match status" value="2"/>
</dbReference>
<evidence type="ECO:0000256" key="1">
    <source>
        <dbReference type="SAM" id="SignalP"/>
    </source>
</evidence>
<keyword evidence="4" id="KW-1185">Reference proteome</keyword>
<protein>
    <submittedName>
        <fullName evidence="3">WSC domain-containing protein</fullName>
    </submittedName>
</protein>
<dbReference type="STRING" id="307972.A0A2G8LRI0"/>
<sequence length="463" mass="50963">MVLSFILTMLQQSVGQEIGCFYSNTSNLWLLKKVFPGPLSISRCRDFCPSNSIWFGLEDGRTCYCGNPSAYFTAQAAPLSDCDTPCDAAINCGGQKVSALYKGKSYQGCYENPTKVSIPFNQPKADLDVARCLETCQNFQLFLLTQGDKCICTNQQPELKRRDDSECIENGIKCTGGEKCGGFERVSIWSIENSMGEFETIEKEVKTATDSLKQENVTDNEVFEAAKVIETATSNVKFVEEDTGRLEDIADFMETLAHLGEPSVNITRPIVNTVNNLMKLDEEIVQMSSAETGRVLDALEQQISNLQTKDGNYTQITDKIGIKALKVNPRHIKTSLSFGTVAQSSQYSALNNTRMLDEQDDLAKAKTVISIPAEYLQLYSNGSSNNNSNVPISFIIYDNPILFVPASDPLKSANDTNTSEFSSREIVGSQVIAVKIEGNQTTQSKNQMTSNVTAMFVTDPVSC</sequence>
<dbReference type="InterPro" id="IPR002889">
    <property type="entry name" value="WSC_carb-bd"/>
</dbReference>
<feature type="signal peptide" evidence="1">
    <location>
        <begin position="1"/>
        <end position="15"/>
    </location>
</feature>
<feature type="domain" description="WSC" evidence="2">
    <location>
        <begin position="14"/>
        <end position="104"/>
    </location>
</feature>
<dbReference type="Pfam" id="PF01822">
    <property type="entry name" value="WSC"/>
    <property type="match status" value="2"/>
</dbReference>
<name>A0A2G8LRI0_STIJA</name>
<dbReference type="OrthoDB" id="2019572at2759"/>